<comment type="caution">
    <text evidence="1">The sequence shown here is derived from an EMBL/GenBank/DDBJ whole genome shotgun (WGS) entry which is preliminary data.</text>
</comment>
<feature type="non-terminal residue" evidence="1">
    <location>
        <position position="46"/>
    </location>
</feature>
<gene>
    <name evidence="1" type="ORF">BYL167_LOCUS40056</name>
</gene>
<dbReference type="EMBL" id="CAJOBH010098161">
    <property type="protein sequence ID" value="CAF4599367.1"/>
    <property type="molecule type" value="Genomic_DNA"/>
</dbReference>
<reference evidence="1" key="1">
    <citation type="submission" date="2021-02" db="EMBL/GenBank/DDBJ databases">
        <authorList>
            <person name="Nowell W R."/>
        </authorList>
    </citation>
    <scope>NUCLEOTIDE SEQUENCE</scope>
</reference>
<name>A0A8S2Z489_9BILA</name>
<dbReference type="Proteomes" id="UP000681967">
    <property type="component" value="Unassembled WGS sequence"/>
</dbReference>
<sequence length="46" mass="5184">MGCLLFFNFTLLLFAITLLILGITTSRWLITVDNNSNHINTERADG</sequence>
<organism evidence="1 2">
    <name type="scientific">Rotaria magnacalcarata</name>
    <dbReference type="NCBI Taxonomy" id="392030"/>
    <lineage>
        <taxon>Eukaryota</taxon>
        <taxon>Metazoa</taxon>
        <taxon>Spiralia</taxon>
        <taxon>Gnathifera</taxon>
        <taxon>Rotifera</taxon>
        <taxon>Eurotatoria</taxon>
        <taxon>Bdelloidea</taxon>
        <taxon>Philodinida</taxon>
        <taxon>Philodinidae</taxon>
        <taxon>Rotaria</taxon>
    </lineage>
</organism>
<accession>A0A8S2Z489</accession>
<proteinExistence type="predicted"/>
<protein>
    <submittedName>
        <fullName evidence="1">Uncharacterized protein</fullName>
    </submittedName>
</protein>
<evidence type="ECO:0000313" key="1">
    <source>
        <dbReference type="EMBL" id="CAF4599367.1"/>
    </source>
</evidence>
<dbReference type="AlphaFoldDB" id="A0A8S2Z489"/>
<evidence type="ECO:0000313" key="2">
    <source>
        <dbReference type="Proteomes" id="UP000681967"/>
    </source>
</evidence>